<evidence type="ECO:0000313" key="2">
    <source>
        <dbReference type="Proteomes" id="UP000234211"/>
    </source>
</evidence>
<dbReference type="EMBL" id="OENF01000023">
    <property type="protein sequence ID" value="SOS74759.1"/>
    <property type="molecule type" value="Genomic_DNA"/>
</dbReference>
<dbReference type="OrthoDB" id="795069at2"/>
<organism evidence="1 2">
    <name type="scientific">Tenacibaculum piscium</name>
    <dbReference type="NCBI Taxonomy" id="1458515"/>
    <lineage>
        <taxon>Bacteria</taxon>
        <taxon>Pseudomonadati</taxon>
        <taxon>Bacteroidota</taxon>
        <taxon>Flavobacteriia</taxon>
        <taxon>Flavobacteriales</taxon>
        <taxon>Flavobacteriaceae</taxon>
        <taxon>Tenacibaculum</taxon>
    </lineage>
</organism>
<dbReference type="RefSeq" id="WP_101917273.1">
    <property type="nucleotide sequence ID" value="NZ_OENF01000023.1"/>
</dbReference>
<dbReference type="AlphaFoldDB" id="A0A2H1YGZ6"/>
<gene>
    <name evidence="1" type="ORF">TNO020_30002</name>
</gene>
<keyword evidence="2" id="KW-1185">Reference proteome</keyword>
<protein>
    <submittedName>
        <fullName evidence="1">Uncharacterized protein</fullName>
    </submittedName>
</protein>
<accession>A0A2H1YGZ6</accession>
<dbReference type="Proteomes" id="UP000234211">
    <property type="component" value="Unassembled WGS sequence"/>
</dbReference>
<reference evidence="2" key="1">
    <citation type="submission" date="2017-11" db="EMBL/GenBank/DDBJ databases">
        <authorList>
            <person name="Duchaud E."/>
        </authorList>
    </citation>
    <scope>NUCLEOTIDE SEQUENCE [LARGE SCALE GENOMIC DNA]</scope>
    <source>
        <strain evidence="2">Tenacibaculum sp. TNO020</strain>
    </source>
</reference>
<sequence>MIDGVNIEVNKSHAQQWFENSYLDFSYHDSVNTENYNGAFYLAKYWGLHFIVWADKKNDLEPYKLEVKGSLHRYYNKGKHNYNDFTGEQLKAVLVDLETKFNINPNTAILHGFEIGVNIHIPITVSELLKNLVVFKNNEFIPMRIGSKGRRQTVGKIIEQQRQTQKYYDKGKEFNLKSKNLARFELSFDRMQGVKDAISSLVKSKAVPQLYEIKNLTDLADLSKVKPLINCLIDRWLEIIYYDKSINIRNLSNEEKRRRYIYLGNPRNWIDYNKEQRRLAKKRLARLMDKHGSTTQKEISVLIANKWNELTAENVHFLTGGATDKSQQQKNINVHFLTVNIHGYKVDIKSKTNTTNKTPKSLQKAIVKKRICKSCKNDISHKRVSAKYCSKKCNNKTNGIIRTMKNRKRIVQEKQDLIRLLELLPKNKFWLMISYKTDSGIYTDTLKQSEIKTSKDWIKSVQKVLVTEYRKNAPPIILRSYRARKLLSEINSTNGI</sequence>
<name>A0A2H1YGZ6_9FLAO</name>
<proteinExistence type="predicted"/>
<evidence type="ECO:0000313" key="1">
    <source>
        <dbReference type="EMBL" id="SOS74759.1"/>
    </source>
</evidence>